<protein>
    <submittedName>
        <fullName evidence="2">Uncharacterized protein</fullName>
    </submittedName>
</protein>
<dbReference type="Proteomes" id="UP001345013">
    <property type="component" value="Unassembled WGS sequence"/>
</dbReference>
<dbReference type="EMBL" id="JAVRRG010000099">
    <property type="protein sequence ID" value="KAK5086154.1"/>
    <property type="molecule type" value="Genomic_DNA"/>
</dbReference>
<comment type="caution">
    <text evidence="2">The sequence shown here is derived from an EMBL/GenBank/DDBJ whole genome shotgun (WGS) entry which is preliminary data.</text>
</comment>
<feature type="region of interest" description="Disordered" evidence="1">
    <location>
        <begin position="37"/>
        <end position="63"/>
    </location>
</feature>
<keyword evidence="3" id="KW-1185">Reference proteome</keyword>
<reference evidence="2 3" key="1">
    <citation type="submission" date="2023-08" db="EMBL/GenBank/DDBJ databases">
        <title>Black Yeasts Isolated from many extreme environments.</title>
        <authorList>
            <person name="Coleine C."/>
            <person name="Stajich J.E."/>
            <person name="Selbmann L."/>
        </authorList>
    </citation>
    <scope>NUCLEOTIDE SEQUENCE [LARGE SCALE GENOMIC DNA]</scope>
    <source>
        <strain evidence="2 3">CCFEE 5885</strain>
    </source>
</reference>
<sequence length="178" mass="20655">MLLAVVYSNLQYWLKNQQRKPFGRSRSNLVTFQGRVPPAYQPRQTHNHVIPPQKRPSNRRPWPLILPPKEAETLIKTEIDKATKAGFSLELYQMQLEQPEKQILDELAEHLQQQKWDAVAFGFGIRGDREQTPLFEKVVNMAVENVRPTPRLAFPVLPDKIVEAFERVFPESSSEQRG</sequence>
<evidence type="ECO:0000313" key="3">
    <source>
        <dbReference type="Proteomes" id="UP001345013"/>
    </source>
</evidence>
<organism evidence="2 3">
    <name type="scientific">Lithohypha guttulata</name>
    <dbReference type="NCBI Taxonomy" id="1690604"/>
    <lineage>
        <taxon>Eukaryota</taxon>
        <taxon>Fungi</taxon>
        <taxon>Dikarya</taxon>
        <taxon>Ascomycota</taxon>
        <taxon>Pezizomycotina</taxon>
        <taxon>Eurotiomycetes</taxon>
        <taxon>Chaetothyriomycetidae</taxon>
        <taxon>Chaetothyriales</taxon>
        <taxon>Trichomeriaceae</taxon>
        <taxon>Lithohypha</taxon>
    </lineage>
</organism>
<evidence type="ECO:0000256" key="1">
    <source>
        <dbReference type="SAM" id="MobiDB-lite"/>
    </source>
</evidence>
<gene>
    <name evidence="2" type="ORF">LTR24_007007</name>
</gene>
<evidence type="ECO:0000313" key="2">
    <source>
        <dbReference type="EMBL" id="KAK5086154.1"/>
    </source>
</evidence>
<proteinExistence type="predicted"/>
<name>A0ABR0K5S3_9EURO</name>
<accession>A0ABR0K5S3</accession>